<protein>
    <submittedName>
        <fullName evidence="1">Uncharacterized protein</fullName>
    </submittedName>
</protein>
<organism evidence="1 2">
    <name type="scientific">Oryza glaberrima</name>
    <name type="common">African rice</name>
    <dbReference type="NCBI Taxonomy" id="4538"/>
    <lineage>
        <taxon>Eukaryota</taxon>
        <taxon>Viridiplantae</taxon>
        <taxon>Streptophyta</taxon>
        <taxon>Embryophyta</taxon>
        <taxon>Tracheophyta</taxon>
        <taxon>Spermatophyta</taxon>
        <taxon>Magnoliopsida</taxon>
        <taxon>Liliopsida</taxon>
        <taxon>Poales</taxon>
        <taxon>Poaceae</taxon>
        <taxon>BOP clade</taxon>
        <taxon>Oryzoideae</taxon>
        <taxon>Oryzeae</taxon>
        <taxon>Oryzinae</taxon>
        <taxon>Oryza</taxon>
    </lineage>
</organism>
<name>I1NN29_ORYGL</name>
<dbReference type="HOGENOM" id="CLU_171376_0_0_1"/>
<dbReference type="EnsemblPlants" id="ORGLA01G0126900.1">
    <property type="protein sequence ID" value="ORGLA01G0126900.1"/>
    <property type="gene ID" value="ORGLA01G0126900"/>
</dbReference>
<sequence length="109" mass="12320">MGSRDGFFASKLLNDFVYWRTCPDKIGTIIVNNLVYRDHPSLKIRGVPKDVRSYDVKRVCNKEQLSTRVGCGRAHPIIENVLDKCRVVAPNLPTKTDDQSHSTGYGWAI</sequence>
<evidence type="ECO:0000313" key="2">
    <source>
        <dbReference type="Proteomes" id="UP000007306"/>
    </source>
</evidence>
<keyword evidence="2" id="KW-1185">Reference proteome</keyword>
<reference evidence="1 2" key="2">
    <citation type="submission" date="2018-04" db="EMBL/GenBank/DDBJ databases">
        <title>OglaRS2 (Oryza glaberrima Reference Sequence Version 2).</title>
        <authorList>
            <person name="Zhang J."/>
            <person name="Kudrna D."/>
            <person name="Lee S."/>
            <person name="Talag J."/>
            <person name="Rajasekar S."/>
            <person name="Wing R.A."/>
        </authorList>
    </citation>
    <scope>NUCLEOTIDE SEQUENCE [LARGE SCALE GENOMIC DNA]</scope>
    <source>
        <strain evidence="1 2">cv. IRGC 96717</strain>
    </source>
</reference>
<proteinExistence type="predicted"/>
<reference evidence="1" key="1">
    <citation type="submission" date="2015-06" db="UniProtKB">
        <authorList>
            <consortium name="EnsemblPlants"/>
        </authorList>
    </citation>
    <scope>IDENTIFICATION</scope>
</reference>
<dbReference type="Gramene" id="ORGLA01G0126900.1">
    <property type="protein sequence ID" value="ORGLA01G0126900.1"/>
    <property type="gene ID" value="ORGLA01G0126900"/>
</dbReference>
<accession>I1NN29</accession>
<dbReference type="Proteomes" id="UP000007306">
    <property type="component" value="Chromosome 1"/>
</dbReference>
<evidence type="ECO:0000313" key="1">
    <source>
        <dbReference type="EnsemblPlants" id="ORGLA01G0126900.1"/>
    </source>
</evidence>
<dbReference type="AlphaFoldDB" id="I1NN29"/>